<dbReference type="PANTHER" id="PTHR42648">
    <property type="entry name" value="TRANSPOSASE, PUTATIVE-RELATED"/>
    <property type="match status" value="1"/>
</dbReference>
<evidence type="ECO:0000259" key="3">
    <source>
        <dbReference type="Pfam" id="PF07727"/>
    </source>
</evidence>
<reference evidence="5" key="2">
    <citation type="submission" date="2025-08" db="UniProtKB">
        <authorList>
            <consortium name="RefSeq"/>
        </authorList>
    </citation>
    <scope>IDENTIFICATION</scope>
</reference>
<dbReference type="PANTHER" id="PTHR42648:SF31">
    <property type="entry name" value="RNA-DIRECTED DNA POLYMERASE"/>
    <property type="match status" value="1"/>
</dbReference>
<gene>
    <name evidence="5" type="primary">LOC114074294</name>
</gene>
<dbReference type="GeneID" id="114074294"/>
<sequence length="597" mass="67222">MTSPTPNINKAHSMLIERERQRSIVNSGERVELGSMLAKRGNSHHRPPKNWNLQCDHYKLKGHTKNVRYRLVGYPPRYKGKKKEKFPTANNAQNEDASTHRYQGEATACNAQNENIHPNVCAGFKTECLTGRGDLHRAPYLTEKQQDKIKMMLDNDKQPDYMAHITASKINRVFNCFVSFYPGSRLFQDLTNGISKGIGKESDCLYIMFSPPHDTHSDNSIGEVYIVHVAKKRQEDILLWHRRLAHPFSVSMKHLLGYKLNVWGPYHDETLDGNKHFLTVVDDFSHDIVQMIRIDNGGEFINSEMQKLLQEHAYVINKLSSTVFGGKSPDELFFGKPPSVSHLRTFECLCYASALPRRDKFASRAVPSVFVGSSLEPVPQVDQILRSSKSFTPSDISSIVDSPTIVTIERVHLPIQSSSSPHYSPSFVVSHTSPDIVLPMSNPLQPRRSQRISKAPLCHVDCVTKKAAHVIYPLSAYLSYETISPSHQVKLQASGEVERFNARLVAKGYNQQEGLDYHKTFSPVVKIATVRIVLSLAAQNNCHIQQLDVYNAFLQGDSDDEIYMQFSQGLPSQGESSGGTVCRLVKSLYGLKQASRQ</sequence>
<protein>
    <submittedName>
        <fullName evidence="5">Uncharacterized protein LOC114074294</fullName>
    </submittedName>
</protein>
<evidence type="ECO:0000256" key="2">
    <source>
        <dbReference type="ARBA" id="ARBA00022801"/>
    </source>
</evidence>
<evidence type="ECO:0000313" key="4">
    <source>
        <dbReference type="Proteomes" id="UP000694930"/>
    </source>
</evidence>
<dbReference type="InterPro" id="IPR039537">
    <property type="entry name" value="Retrotran_Ty1/copia-like"/>
</dbReference>
<keyword evidence="1" id="KW-0479">Metal-binding</keyword>
<reference evidence="4" key="1">
    <citation type="journal article" date="2014" name="Nat. Genet.">
        <title>The genome of the stress-tolerant wild tomato species Solanum pennellii.</title>
        <authorList>
            <person name="Bolger A."/>
            <person name="Scossa F."/>
            <person name="Bolger M.E."/>
            <person name="Lanz C."/>
            <person name="Maumus F."/>
            <person name="Tohge T."/>
            <person name="Quesneville H."/>
            <person name="Alseekh S."/>
            <person name="Sorensen I."/>
            <person name="Lichtenstein G."/>
            <person name="Fich E.A."/>
            <person name="Conte M."/>
            <person name="Keller H."/>
            <person name="Schneeberger K."/>
            <person name="Schwacke R."/>
            <person name="Ofner I."/>
            <person name="Vrebalov J."/>
            <person name="Xu Y."/>
            <person name="Osorio S."/>
            <person name="Aflitos S.A."/>
            <person name="Schijlen E."/>
            <person name="Jimenez-Gomez J.M."/>
            <person name="Ryngajllo M."/>
            <person name="Kimura S."/>
            <person name="Kumar R."/>
            <person name="Koenig D."/>
            <person name="Headland L.R."/>
            <person name="Maloof J.N."/>
            <person name="Sinha N."/>
            <person name="van Ham R.C."/>
            <person name="Lankhorst R.K."/>
            <person name="Mao L."/>
            <person name="Vogel A."/>
            <person name="Arsova B."/>
            <person name="Panstruga R."/>
            <person name="Fei Z."/>
            <person name="Rose J.K."/>
            <person name="Zamir D."/>
            <person name="Carrari F."/>
            <person name="Giovannoni J.J."/>
            <person name="Weigel D."/>
            <person name="Usadel B."/>
            <person name="Fernie A.R."/>
        </authorList>
    </citation>
    <scope>NUCLEOTIDE SEQUENCE [LARGE SCALE GENOMIC DNA]</scope>
    <source>
        <strain evidence="4">cv. LA0716</strain>
    </source>
</reference>
<dbReference type="InterPro" id="IPR013103">
    <property type="entry name" value="RVT_2"/>
</dbReference>
<dbReference type="SUPFAM" id="SSF53098">
    <property type="entry name" value="Ribonuclease H-like"/>
    <property type="match status" value="1"/>
</dbReference>
<keyword evidence="2" id="KW-0378">Hydrolase</keyword>
<evidence type="ECO:0000313" key="5">
    <source>
        <dbReference type="RefSeq" id="XP_027767953.1"/>
    </source>
</evidence>
<keyword evidence="4" id="KW-1185">Reference proteome</keyword>
<name>A0ABM1UWT5_SOLPN</name>
<accession>A0ABM1UWT5</accession>
<organism evidence="4 5">
    <name type="scientific">Solanum pennellii</name>
    <name type="common">Tomato</name>
    <name type="synonym">Lycopersicon pennellii</name>
    <dbReference type="NCBI Taxonomy" id="28526"/>
    <lineage>
        <taxon>Eukaryota</taxon>
        <taxon>Viridiplantae</taxon>
        <taxon>Streptophyta</taxon>
        <taxon>Embryophyta</taxon>
        <taxon>Tracheophyta</taxon>
        <taxon>Spermatophyta</taxon>
        <taxon>Magnoliopsida</taxon>
        <taxon>eudicotyledons</taxon>
        <taxon>Gunneridae</taxon>
        <taxon>Pentapetalae</taxon>
        <taxon>asterids</taxon>
        <taxon>lamiids</taxon>
        <taxon>Solanales</taxon>
        <taxon>Solanaceae</taxon>
        <taxon>Solanoideae</taxon>
        <taxon>Solaneae</taxon>
        <taxon>Solanum</taxon>
        <taxon>Solanum subgen. Lycopersicon</taxon>
    </lineage>
</organism>
<dbReference type="Proteomes" id="UP000694930">
    <property type="component" value="Chromosome 10"/>
</dbReference>
<feature type="domain" description="Reverse transcriptase Ty1/copia-type" evidence="3">
    <location>
        <begin position="489"/>
        <end position="596"/>
    </location>
</feature>
<dbReference type="Pfam" id="PF07727">
    <property type="entry name" value="RVT_2"/>
    <property type="match status" value="1"/>
</dbReference>
<dbReference type="RefSeq" id="XP_027767953.1">
    <property type="nucleotide sequence ID" value="XM_027912152.1"/>
</dbReference>
<dbReference type="InterPro" id="IPR012337">
    <property type="entry name" value="RNaseH-like_sf"/>
</dbReference>
<evidence type="ECO:0000256" key="1">
    <source>
        <dbReference type="ARBA" id="ARBA00022723"/>
    </source>
</evidence>
<proteinExistence type="predicted"/>